<feature type="region of interest" description="Disordered" evidence="2">
    <location>
        <begin position="93"/>
        <end position="138"/>
    </location>
</feature>
<organism evidence="3 4">
    <name type="scientific">Allacma fusca</name>
    <dbReference type="NCBI Taxonomy" id="39272"/>
    <lineage>
        <taxon>Eukaryota</taxon>
        <taxon>Metazoa</taxon>
        <taxon>Ecdysozoa</taxon>
        <taxon>Arthropoda</taxon>
        <taxon>Hexapoda</taxon>
        <taxon>Collembola</taxon>
        <taxon>Symphypleona</taxon>
        <taxon>Sminthuridae</taxon>
        <taxon>Allacma</taxon>
    </lineage>
</organism>
<evidence type="ECO:0000313" key="4">
    <source>
        <dbReference type="Proteomes" id="UP000708208"/>
    </source>
</evidence>
<keyword evidence="1" id="KW-0175">Coiled coil</keyword>
<comment type="caution">
    <text evidence="3">The sequence shown here is derived from an EMBL/GenBank/DDBJ whole genome shotgun (WGS) entry which is preliminary data.</text>
</comment>
<feature type="compositionally biased region" description="Basic and acidic residues" evidence="2">
    <location>
        <begin position="99"/>
        <end position="110"/>
    </location>
</feature>
<reference evidence="3" key="1">
    <citation type="submission" date="2021-06" db="EMBL/GenBank/DDBJ databases">
        <authorList>
            <person name="Hodson N. C."/>
            <person name="Mongue J. A."/>
            <person name="Jaron S. K."/>
        </authorList>
    </citation>
    <scope>NUCLEOTIDE SEQUENCE</scope>
</reference>
<protein>
    <submittedName>
        <fullName evidence="3">Uncharacterized protein</fullName>
    </submittedName>
</protein>
<dbReference type="OrthoDB" id="10551708at2759"/>
<name>A0A8J2NJH7_9HEXA</name>
<evidence type="ECO:0000256" key="2">
    <source>
        <dbReference type="SAM" id="MobiDB-lite"/>
    </source>
</evidence>
<gene>
    <name evidence="3" type="ORF">AFUS01_LOCUS4547</name>
</gene>
<evidence type="ECO:0000313" key="3">
    <source>
        <dbReference type="EMBL" id="CAG7704108.1"/>
    </source>
</evidence>
<evidence type="ECO:0000256" key="1">
    <source>
        <dbReference type="SAM" id="Coils"/>
    </source>
</evidence>
<keyword evidence="4" id="KW-1185">Reference proteome</keyword>
<sequence length="138" mass="16060">MTIDEYTAGPFVHLNDYTTVRNENDDLKAEIQYLQRKLKHVRRHNANLQRSIATNDRVIIKQRDENLELKAELNQIKKEKAIVFKALQTQLCHHHHHGHSDSHSEQDSHSNNDQSGIESDRSDIASDRSNNGSVINWW</sequence>
<dbReference type="Proteomes" id="UP000708208">
    <property type="component" value="Unassembled WGS sequence"/>
</dbReference>
<proteinExistence type="predicted"/>
<accession>A0A8J2NJH7</accession>
<dbReference type="AlphaFoldDB" id="A0A8J2NJH7"/>
<feature type="compositionally biased region" description="Polar residues" evidence="2">
    <location>
        <begin position="127"/>
        <end position="138"/>
    </location>
</feature>
<feature type="coiled-coil region" evidence="1">
    <location>
        <begin position="17"/>
        <end position="79"/>
    </location>
</feature>
<dbReference type="EMBL" id="CAJVCH010028477">
    <property type="protein sequence ID" value="CAG7704108.1"/>
    <property type="molecule type" value="Genomic_DNA"/>
</dbReference>